<dbReference type="SMART" id="SM00257">
    <property type="entry name" value="LysM"/>
    <property type="match status" value="3"/>
</dbReference>
<dbReference type="AlphaFoldDB" id="A0AAF0AJG9"/>
<dbReference type="PANTHER" id="PTHR33734:SF22">
    <property type="entry name" value="MEMBRANE-BOUND LYTIC MUREIN TRANSGLYCOSYLASE D"/>
    <property type="match status" value="1"/>
</dbReference>
<dbReference type="EMBL" id="CP114976">
    <property type="protein sequence ID" value="WBE24371.1"/>
    <property type="molecule type" value="Genomic_DNA"/>
</dbReference>
<proteinExistence type="inferred from homology"/>
<name>A0AAF0AJG9_9GAMM</name>
<evidence type="ECO:0000313" key="4">
    <source>
        <dbReference type="Proteomes" id="UP001212189"/>
    </source>
</evidence>
<dbReference type="SUPFAM" id="SSF53955">
    <property type="entry name" value="Lysozyme-like"/>
    <property type="match status" value="1"/>
</dbReference>
<dbReference type="PANTHER" id="PTHR33734">
    <property type="entry name" value="LYSM DOMAIN-CONTAINING GPI-ANCHORED PROTEIN 2"/>
    <property type="match status" value="1"/>
</dbReference>
<keyword evidence="4" id="KW-1185">Reference proteome</keyword>
<dbReference type="Gene3D" id="3.10.350.10">
    <property type="entry name" value="LysM domain"/>
    <property type="match status" value="3"/>
</dbReference>
<dbReference type="Pfam" id="PF01476">
    <property type="entry name" value="LysM"/>
    <property type="match status" value="3"/>
</dbReference>
<dbReference type="SUPFAM" id="SSF54106">
    <property type="entry name" value="LysM domain"/>
    <property type="match status" value="3"/>
</dbReference>
<evidence type="ECO:0000256" key="1">
    <source>
        <dbReference type="ARBA" id="ARBA00007734"/>
    </source>
</evidence>
<dbReference type="Gene3D" id="1.10.530.10">
    <property type="match status" value="1"/>
</dbReference>
<dbReference type="GO" id="GO:0016020">
    <property type="term" value="C:membrane"/>
    <property type="evidence" value="ECO:0007669"/>
    <property type="project" value="InterPro"/>
</dbReference>
<feature type="domain" description="LysM" evidence="2">
    <location>
        <begin position="353"/>
        <end position="396"/>
    </location>
</feature>
<dbReference type="InterPro" id="IPR008258">
    <property type="entry name" value="Transglycosylase_SLT_dom_1"/>
</dbReference>
<dbReference type="InterPro" id="IPR018392">
    <property type="entry name" value="LysM"/>
</dbReference>
<feature type="domain" description="LysM" evidence="2">
    <location>
        <begin position="478"/>
        <end position="521"/>
    </location>
</feature>
<dbReference type="PROSITE" id="PS51257">
    <property type="entry name" value="PROKAR_LIPOPROTEIN"/>
    <property type="match status" value="1"/>
</dbReference>
<feature type="domain" description="LysM" evidence="2">
    <location>
        <begin position="420"/>
        <end position="463"/>
    </location>
</feature>
<dbReference type="Proteomes" id="UP001212189">
    <property type="component" value="Chromosome"/>
</dbReference>
<organism evidence="3 4">
    <name type="scientific">Denitrificimonas caeni</name>
    <dbReference type="NCBI Taxonomy" id="521720"/>
    <lineage>
        <taxon>Bacteria</taxon>
        <taxon>Pseudomonadati</taxon>
        <taxon>Pseudomonadota</taxon>
        <taxon>Gammaproteobacteria</taxon>
        <taxon>Pseudomonadales</taxon>
        <taxon>Pseudomonadaceae</taxon>
        <taxon>Denitrificimonas</taxon>
    </lineage>
</organism>
<dbReference type="InterPro" id="IPR023346">
    <property type="entry name" value="Lysozyme-like_dom_sf"/>
</dbReference>
<dbReference type="GO" id="GO:0008933">
    <property type="term" value="F:peptidoglycan lytic transglycosylase activity"/>
    <property type="evidence" value="ECO:0007669"/>
    <property type="project" value="InterPro"/>
</dbReference>
<dbReference type="PROSITE" id="PS00922">
    <property type="entry name" value="TRANSGLYCOSYLASE"/>
    <property type="match status" value="1"/>
</dbReference>
<accession>A0AAF0AJG9</accession>
<reference evidence="3 4" key="1">
    <citation type="submission" date="2022-12" db="EMBL/GenBank/DDBJ databases">
        <title>Coexistence and Characterization of a Novel Tigecycline Resistance gene tet(X) variant and blaNDM-1 in a Pseudomonas caeni Isolate of Chicken Origin.</title>
        <authorList>
            <person name="Lu X."/>
            <person name="Zhang L."/>
            <person name="Li R."/>
            <person name="Wang Z."/>
        </authorList>
    </citation>
    <scope>NUCLEOTIDE SEQUENCE [LARGE SCALE GENOMIC DNA]</scope>
    <source>
        <strain evidence="3 4">CE14</strain>
    </source>
</reference>
<dbReference type="CDD" id="cd00118">
    <property type="entry name" value="LysM"/>
    <property type="match status" value="3"/>
</dbReference>
<dbReference type="InterPro" id="IPR036779">
    <property type="entry name" value="LysM_dom_sf"/>
</dbReference>
<sequence>MPHIDRQNTSIYHFFTRTLSLGAVLFAAFLGSGCQSLNDANSNAQYESPARTVSKDAFNASLKRSPSWINGIDTAQDDDIWHRIRQGYQLQSYLDDNPRIDHQRLWFATRGRSIEIMSERSSPYMYYIVESLEARNMPLELALLPMIESAYNPLAYSRSHAAGLWQFIPSTGRHFKLKQTHWYDARRDVLASTQAALDYLEYLHNMFDGDWLLALAAYNAGEGTVGRAIKRNIARNLPTDYWNLNLPAETQAYVPKLLAVSQLISAPDAYKIALSPIANEPYFTQIPLKQQMDITRLAKLAKITEDDLLQLNPAYKQGITFDGPKHLLVPLDSAELLSAQLASMKPSDHIQWQQYRVRGGDNLSSIANRNNVSIDLIKDINKLANNNLRIGQVLNIPKSSTGTRAANNLAQATHSNSSRTVYKVRAGDNLSKIAAQQKVSVNELKRWNNLSSNALKIGQNLILISDNSSQNANSSNATVYKVRPGDSLYAIAKRHRISLKQLKNWNPSISNALKPGQAIALYL</sequence>
<dbReference type="Pfam" id="PF01464">
    <property type="entry name" value="SLT"/>
    <property type="match status" value="1"/>
</dbReference>
<comment type="similarity">
    <text evidence="1">Belongs to the transglycosylase Slt family.</text>
</comment>
<dbReference type="CDD" id="cd16894">
    <property type="entry name" value="MltD-like"/>
    <property type="match status" value="1"/>
</dbReference>
<dbReference type="GO" id="GO:0000270">
    <property type="term" value="P:peptidoglycan metabolic process"/>
    <property type="evidence" value="ECO:0007669"/>
    <property type="project" value="InterPro"/>
</dbReference>
<protein>
    <submittedName>
        <fullName evidence="3">LysM peptidoglycan-binding domain-containing protein</fullName>
    </submittedName>
</protein>
<evidence type="ECO:0000259" key="2">
    <source>
        <dbReference type="PROSITE" id="PS51782"/>
    </source>
</evidence>
<dbReference type="RefSeq" id="WP_269817314.1">
    <property type="nucleotide sequence ID" value="NZ_CP114976.1"/>
</dbReference>
<gene>
    <name evidence="3" type="ORF">O6P33_08265</name>
</gene>
<dbReference type="KEGG" id="dce:O6P33_08265"/>
<dbReference type="InterPro" id="IPR000189">
    <property type="entry name" value="Transglyc_AS"/>
</dbReference>
<evidence type="ECO:0000313" key="3">
    <source>
        <dbReference type="EMBL" id="WBE24371.1"/>
    </source>
</evidence>
<dbReference type="PROSITE" id="PS51782">
    <property type="entry name" value="LYSM"/>
    <property type="match status" value="3"/>
</dbReference>
<dbReference type="FunFam" id="1.10.530.10:FF:000004">
    <property type="entry name" value="Membrane-bound lytic murein transglycosylase D"/>
    <property type="match status" value="1"/>
</dbReference>